<dbReference type="Pfam" id="PF00498">
    <property type="entry name" value="FHA"/>
    <property type="match status" value="1"/>
</dbReference>
<dbReference type="OrthoDB" id="5485098at2"/>
<protein>
    <submittedName>
        <fullName evidence="4">FHA domain-containing protein</fullName>
    </submittedName>
</protein>
<dbReference type="RefSeq" id="WP_130352624.1">
    <property type="nucleotide sequence ID" value="NZ_SGWY01000002.1"/>
</dbReference>
<evidence type="ECO:0000256" key="2">
    <source>
        <dbReference type="SAM" id="MobiDB-lite"/>
    </source>
</evidence>
<accession>A0A4Q7MDH6</accession>
<organism evidence="4 5">
    <name type="scientific">Agromyces ramosus</name>
    <dbReference type="NCBI Taxonomy" id="33879"/>
    <lineage>
        <taxon>Bacteria</taxon>
        <taxon>Bacillati</taxon>
        <taxon>Actinomycetota</taxon>
        <taxon>Actinomycetes</taxon>
        <taxon>Micrococcales</taxon>
        <taxon>Microbacteriaceae</taxon>
        <taxon>Agromyces</taxon>
    </lineage>
</organism>
<feature type="domain" description="FHA" evidence="3">
    <location>
        <begin position="275"/>
        <end position="331"/>
    </location>
</feature>
<dbReference type="InterPro" id="IPR000253">
    <property type="entry name" value="FHA_dom"/>
</dbReference>
<dbReference type="SUPFAM" id="SSF49879">
    <property type="entry name" value="SMAD/FHA domain"/>
    <property type="match status" value="1"/>
</dbReference>
<sequence>MATYRPDPANGWLAAVRGSVMLLAPSTSASDLVALWPQLGADDPTPQVLDRLTATGLATTPPFALVVRHADGDSVRVVARGGVTVRVGDTSISGAGVSTWTERVIDAGASDITVHGGIEGSDAGAELPIVEGIVPAHGVSSGVREAVAPVEPAASQAPGGTPARAVIVSAAGPVVTPSEQTMVPAEDTVAAPITPPRPTNAIPASTTEPAPDSGGLDGDHDGLTVASVDLRRLRAERAARGGGSTPPSGIPALASAPTSSLRMPDGTIEKIGHEVVLGRAPSVSQVSGGRLPRLITIGAGDPDISRNHVRLAVEGDTVVVTDLHSRNGTHVVAPGRAPVKLRAGEPTPVLAGTVVDLGGGWTLQVVGA</sequence>
<feature type="region of interest" description="Disordered" evidence="2">
    <location>
        <begin position="237"/>
        <end position="261"/>
    </location>
</feature>
<dbReference type="Proteomes" id="UP000293289">
    <property type="component" value="Unassembled WGS sequence"/>
</dbReference>
<keyword evidence="1" id="KW-0597">Phosphoprotein</keyword>
<evidence type="ECO:0000313" key="4">
    <source>
        <dbReference type="EMBL" id="RZS65981.1"/>
    </source>
</evidence>
<feature type="region of interest" description="Disordered" evidence="2">
    <location>
        <begin position="188"/>
        <end position="222"/>
    </location>
</feature>
<dbReference type="EMBL" id="SGWY01000002">
    <property type="protein sequence ID" value="RZS65981.1"/>
    <property type="molecule type" value="Genomic_DNA"/>
</dbReference>
<evidence type="ECO:0000256" key="1">
    <source>
        <dbReference type="ARBA" id="ARBA00022553"/>
    </source>
</evidence>
<keyword evidence="5" id="KW-1185">Reference proteome</keyword>
<comment type="caution">
    <text evidence="4">The sequence shown here is derived from an EMBL/GenBank/DDBJ whole genome shotgun (WGS) entry which is preliminary data.</text>
</comment>
<evidence type="ECO:0000313" key="5">
    <source>
        <dbReference type="Proteomes" id="UP000293289"/>
    </source>
</evidence>
<dbReference type="AlphaFoldDB" id="A0A4Q7MDH6"/>
<evidence type="ECO:0000259" key="3">
    <source>
        <dbReference type="PROSITE" id="PS50006"/>
    </source>
</evidence>
<reference evidence="4 5" key="1">
    <citation type="submission" date="2019-02" db="EMBL/GenBank/DDBJ databases">
        <title>Genomic Encyclopedia of Type Strains, Phase IV (KMG-IV): sequencing the most valuable type-strain genomes for metagenomic binning, comparative biology and taxonomic classification.</title>
        <authorList>
            <person name="Goeker M."/>
        </authorList>
    </citation>
    <scope>NUCLEOTIDE SEQUENCE [LARGE SCALE GENOMIC DNA]</scope>
    <source>
        <strain evidence="4 5">DSM 43045</strain>
    </source>
</reference>
<proteinExistence type="predicted"/>
<dbReference type="PROSITE" id="PS50006">
    <property type="entry name" value="FHA_DOMAIN"/>
    <property type="match status" value="1"/>
</dbReference>
<dbReference type="Gene3D" id="2.60.200.20">
    <property type="match status" value="1"/>
</dbReference>
<name>A0A4Q7MDH6_9MICO</name>
<dbReference type="InterPro" id="IPR008984">
    <property type="entry name" value="SMAD_FHA_dom_sf"/>
</dbReference>
<gene>
    <name evidence="4" type="ORF">EV187_1692</name>
</gene>